<feature type="region of interest" description="Disordered" evidence="1">
    <location>
        <begin position="41"/>
        <end position="64"/>
    </location>
</feature>
<dbReference type="Proteomes" id="UP000217154">
    <property type="component" value="Chromosome"/>
</dbReference>
<sequence length="138" mass="14657">MVGISWLGGLALGSHAGDGTIHFTGAIVAAPYQVALVQPQQHQRQQPQRMKATSTGERQAELAFSRETVDRPSARMKVEMARTQAVSARFVDSRGRTQAIDPAQWYAIGQQGGTLSLLALAQPQAGGPSAALVTLAYD</sequence>
<evidence type="ECO:0000256" key="1">
    <source>
        <dbReference type="SAM" id="MobiDB-lite"/>
    </source>
</evidence>
<dbReference type="EMBL" id="CP023284">
    <property type="protein sequence ID" value="ATA52378.1"/>
    <property type="molecule type" value="Genomic_DNA"/>
</dbReference>
<dbReference type="KEGG" id="vbo:CKY39_03465"/>
<organism evidence="2 3">
    <name type="scientific">Variovorax boronicumulans</name>
    <dbReference type="NCBI Taxonomy" id="436515"/>
    <lineage>
        <taxon>Bacteria</taxon>
        <taxon>Pseudomonadati</taxon>
        <taxon>Pseudomonadota</taxon>
        <taxon>Betaproteobacteria</taxon>
        <taxon>Burkholderiales</taxon>
        <taxon>Comamonadaceae</taxon>
        <taxon>Variovorax</taxon>
    </lineage>
</organism>
<evidence type="ECO:0000313" key="2">
    <source>
        <dbReference type="EMBL" id="ATA52378.1"/>
    </source>
</evidence>
<name>A0A250DDC6_9BURK</name>
<accession>A0A250DDC6</accession>
<dbReference type="AlphaFoldDB" id="A0A250DDC6"/>
<evidence type="ECO:0000313" key="3">
    <source>
        <dbReference type="Proteomes" id="UP000217154"/>
    </source>
</evidence>
<protein>
    <submittedName>
        <fullName evidence="2">Uncharacterized protein</fullName>
    </submittedName>
</protein>
<gene>
    <name evidence="2" type="ORF">CKY39_03465</name>
</gene>
<reference evidence="2 3" key="1">
    <citation type="submission" date="2017-09" db="EMBL/GenBank/DDBJ databases">
        <title>The diverse metabolic capabilities of V. boronicumulans make it an excellent choice for continued studies on novel biodegradation.</title>
        <authorList>
            <person name="Sun S."/>
        </authorList>
    </citation>
    <scope>NUCLEOTIDE SEQUENCE [LARGE SCALE GENOMIC DNA]</scope>
    <source>
        <strain evidence="2 3">J1</strain>
    </source>
</reference>
<proteinExistence type="predicted"/>